<keyword evidence="5" id="KW-1185">Reference proteome</keyword>
<proteinExistence type="predicted"/>
<evidence type="ECO:0000256" key="2">
    <source>
        <dbReference type="SAM" id="MobiDB-lite"/>
    </source>
</evidence>
<dbReference type="GO" id="GO:0005096">
    <property type="term" value="F:GTPase activator activity"/>
    <property type="evidence" value="ECO:0007669"/>
    <property type="project" value="UniProtKB-KW"/>
</dbReference>
<dbReference type="InterPro" id="IPR000198">
    <property type="entry name" value="RhoGAP_dom"/>
</dbReference>
<feature type="compositionally biased region" description="Polar residues" evidence="2">
    <location>
        <begin position="57"/>
        <end position="69"/>
    </location>
</feature>
<feature type="region of interest" description="Disordered" evidence="2">
    <location>
        <begin position="40"/>
        <end position="70"/>
    </location>
</feature>
<dbReference type="Proteomes" id="UP001165083">
    <property type="component" value="Unassembled WGS sequence"/>
</dbReference>
<organism evidence="4 5">
    <name type="scientific">Phytophthora lilii</name>
    <dbReference type="NCBI Taxonomy" id="2077276"/>
    <lineage>
        <taxon>Eukaryota</taxon>
        <taxon>Sar</taxon>
        <taxon>Stramenopiles</taxon>
        <taxon>Oomycota</taxon>
        <taxon>Peronosporomycetes</taxon>
        <taxon>Peronosporales</taxon>
        <taxon>Peronosporaceae</taxon>
        <taxon>Phytophthora</taxon>
    </lineage>
</organism>
<gene>
    <name evidence="4" type="ORF">Plil01_000219900</name>
</gene>
<dbReference type="EMBL" id="BSXW01000077">
    <property type="protein sequence ID" value="GMF11502.1"/>
    <property type="molecule type" value="Genomic_DNA"/>
</dbReference>
<dbReference type="SUPFAM" id="SSF48350">
    <property type="entry name" value="GTPase activation domain, GAP"/>
    <property type="match status" value="1"/>
</dbReference>
<feature type="domain" description="Rho-GAP" evidence="3">
    <location>
        <begin position="175"/>
        <end position="254"/>
    </location>
</feature>
<feature type="region of interest" description="Disordered" evidence="2">
    <location>
        <begin position="111"/>
        <end position="132"/>
    </location>
</feature>
<reference evidence="4" key="1">
    <citation type="submission" date="2023-04" db="EMBL/GenBank/DDBJ databases">
        <title>Phytophthora lilii NBRC 32176.</title>
        <authorList>
            <person name="Ichikawa N."/>
            <person name="Sato H."/>
            <person name="Tonouchi N."/>
        </authorList>
    </citation>
    <scope>NUCLEOTIDE SEQUENCE</scope>
    <source>
        <strain evidence="4">NBRC 32176</strain>
    </source>
</reference>
<dbReference type="InterPro" id="IPR044785">
    <property type="entry name" value="RopGAP1-5"/>
</dbReference>
<evidence type="ECO:0000313" key="4">
    <source>
        <dbReference type="EMBL" id="GMF11502.1"/>
    </source>
</evidence>
<dbReference type="InterPro" id="IPR008936">
    <property type="entry name" value="Rho_GTPase_activation_prot"/>
</dbReference>
<accession>A0A9W6TEC2</accession>
<keyword evidence="1" id="KW-0343">GTPase activation</keyword>
<comment type="caution">
    <text evidence="4">The sequence shown here is derived from an EMBL/GenBank/DDBJ whole genome shotgun (WGS) entry which is preliminary data.</text>
</comment>
<dbReference type="OrthoDB" id="185175at2759"/>
<dbReference type="Gene3D" id="3.90.810.10">
    <property type="entry name" value="CRIB domain"/>
    <property type="match status" value="1"/>
</dbReference>
<evidence type="ECO:0000256" key="1">
    <source>
        <dbReference type="ARBA" id="ARBA00022468"/>
    </source>
</evidence>
<dbReference type="InterPro" id="IPR036936">
    <property type="entry name" value="CRIB_dom_sf"/>
</dbReference>
<name>A0A9W6TEC2_9STRA</name>
<protein>
    <submittedName>
        <fullName evidence="4">Unnamed protein product</fullName>
    </submittedName>
</protein>
<evidence type="ECO:0000313" key="5">
    <source>
        <dbReference type="Proteomes" id="UP001165083"/>
    </source>
</evidence>
<sequence length="254" mass="28386">MAWQGFGLHSIYYPSRTPRIYSEKTPSSSSSRVVEKSLDRTVYYPKEQEATSPFAEDQQQQEVGSSSNDGAAFHDELNYCKLAQGQGNASSVEGGEDCNQTVLSSRVPTSPVALLETHGGSDMETPVPEKKRSRGEWISRPYKMWGETHVTYNAEFARYEGLPAEWRELNHQFGLPLEVVLKREVEGYESKLPAVLVMMKTCFLAHNGARTEGVFRLAPDKQEYSAVKHSINNGTFEDCADVHIMASLIKVISI</sequence>
<evidence type="ECO:0000259" key="3">
    <source>
        <dbReference type="PROSITE" id="PS50238"/>
    </source>
</evidence>
<dbReference type="AlphaFoldDB" id="A0A9W6TEC2"/>
<dbReference type="GO" id="GO:0007165">
    <property type="term" value="P:signal transduction"/>
    <property type="evidence" value="ECO:0007669"/>
    <property type="project" value="InterPro"/>
</dbReference>
<dbReference type="PANTHER" id="PTHR23177:SF35">
    <property type="entry name" value="RHO GTPASE-ACTIVATING PROTEIN GACA"/>
    <property type="match status" value="1"/>
</dbReference>
<dbReference type="PANTHER" id="PTHR23177">
    <property type="entry name" value="MKIAA1688 PROTEIN"/>
    <property type="match status" value="1"/>
</dbReference>
<dbReference type="PROSITE" id="PS50238">
    <property type="entry name" value="RHOGAP"/>
    <property type="match status" value="1"/>
</dbReference>
<dbReference type="Gene3D" id="1.10.555.10">
    <property type="entry name" value="Rho GTPase activation protein"/>
    <property type="match status" value="1"/>
</dbReference>